<comment type="caution">
    <text evidence="1">The sequence shown here is derived from an EMBL/GenBank/DDBJ whole genome shotgun (WGS) entry which is preliminary data.</text>
</comment>
<keyword evidence="2" id="KW-1185">Reference proteome</keyword>
<dbReference type="AlphaFoldDB" id="A0A2V1GX93"/>
<sequence>MWLIFFDLDQTLFYLKDHPVFLSESQLSNTNTAPCYSIPNQNTGDGQPEMLLLQPIYWSLHKEFFNLLYENKDNCSIFFITAGSYYAQSLKPTLANMLTDNSEEKKDFIEHSTFINASILMRYFPQNLDWSDRNAYLKAFSDAKAQQMESSHLRLQTKKLIPAHNVILVDDSVINRSTASMYGYQVIDPTREDYKMVLQTLIHCINSNSIFSNPHNR</sequence>
<accession>A0A2V1GX93</accession>
<evidence type="ECO:0008006" key="3">
    <source>
        <dbReference type="Google" id="ProtNLM"/>
    </source>
</evidence>
<reference evidence="1 2" key="1">
    <citation type="submission" date="2018-04" db="EMBL/GenBank/DDBJ databases">
        <title>Thalassorhabdus spongiae gen. nov., sp. nov., isolated from a marine sponge in South-West Iceland.</title>
        <authorList>
            <person name="Knobloch S."/>
            <person name="Daussin A."/>
            <person name="Johannsson R."/>
            <person name="Marteinsson V.T."/>
        </authorList>
    </citation>
    <scope>NUCLEOTIDE SEQUENCE [LARGE SCALE GENOMIC DNA]</scope>
    <source>
        <strain evidence="1 2">Hp12</strain>
    </source>
</reference>
<name>A0A2V1GX93_9GAMM</name>
<proteinExistence type="predicted"/>
<evidence type="ECO:0000313" key="1">
    <source>
        <dbReference type="EMBL" id="PVZ71714.1"/>
    </source>
</evidence>
<dbReference type="RefSeq" id="WP_116685303.1">
    <property type="nucleotide sequence ID" value="NZ_CAWNYD010000001.1"/>
</dbReference>
<dbReference type="Proteomes" id="UP000244906">
    <property type="component" value="Unassembled WGS sequence"/>
</dbReference>
<evidence type="ECO:0000313" key="2">
    <source>
        <dbReference type="Proteomes" id="UP000244906"/>
    </source>
</evidence>
<protein>
    <recommendedName>
        <fullName evidence="3">FCP1 homology domain-containing protein</fullName>
    </recommendedName>
</protein>
<dbReference type="EMBL" id="QDDL01000001">
    <property type="protein sequence ID" value="PVZ71714.1"/>
    <property type="molecule type" value="Genomic_DNA"/>
</dbReference>
<organism evidence="1 2">
    <name type="scientific">Pelagibaculum spongiae</name>
    <dbReference type="NCBI Taxonomy" id="2080658"/>
    <lineage>
        <taxon>Bacteria</taxon>
        <taxon>Pseudomonadati</taxon>
        <taxon>Pseudomonadota</taxon>
        <taxon>Gammaproteobacteria</taxon>
        <taxon>Oceanospirillales</taxon>
        <taxon>Pelagibaculum</taxon>
    </lineage>
</organism>
<gene>
    <name evidence="1" type="ORF">DC094_01420</name>
</gene>